<reference evidence="3 4" key="1">
    <citation type="journal article" date="2019" name="Commun. Biol.">
        <title>The bagworm genome reveals a unique fibroin gene that provides high tensile strength.</title>
        <authorList>
            <person name="Kono N."/>
            <person name="Nakamura H."/>
            <person name="Ohtoshi R."/>
            <person name="Tomita M."/>
            <person name="Numata K."/>
            <person name="Arakawa K."/>
        </authorList>
    </citation>
    <scope>NUCLEOTIDE SEQUENCE [LARGE SCALE GENOMIC DNA]</scope>
</reference>
<proteinExistence type="predicted"/>
<sequence length="312" mass="34596">MRTFGAPRPFSRAFLFLAVATLSWLTAKVTHGGGVSCVQEIPPHVKWRRFDAILSPRSIRPRSVFFFVQYRLGAGLPVVQVIHELLEVNRFDGINHSLFIYFCSEVSRKVGHLVRARALNPTASPTVNREDSTKFIHEINCDLLANAIPLVPDTSRRNKTTAARGPHPSLHGMRPTGTRNSTLEAAASASISSSSTLSTVTTLRANRRACLRSDDILQAIRMAVSDNLFLRGRQLFRSLRAHSAHSKRLGRRRYDVKVTSLTDGARADPPTLTSFDVDPNRLQSTIGLQSSDRPDPRRASTLRQSVSCSTVM</sequence>
<feature type="chain" id="PRO_5020028927" evidence="2">
    <location>
        <begin position="33"/>
        <end position="312"/>
    </location>
</feature>
<evidence type="ECO:0000256" key="1">
    <source>
        <dbReference type="SAM" id="MobiDB-lite"/>
    </source>
</evidence>
<gene>
    <name evidence="3" type="ORF">EVAR_86823_1</name>
</gene>
<protein>
    <submittedName>
        <fullName evidence="3">Uncharacterized protein</fullName>
    </submittedName>
</protein>
<comment type="caution">
    <text evidence="3">The sequence shown here is derived from an EMBL/GenBank/DDBJ whole genome shotgun (WGS) entry which is preliminary data.</text>
</comment>
<evidence type="ECO:0000313" key="4">
    <source>
        <dbReference type="Proteomes" id="UP000299102"/>
    </source>
</evidence>
<feature type="region of interest" description="Disordered" evidence="1">
    <location>
        <begin position="285"/>
        <end position="312"/>
    </location>
</feature>
<evidence type="ECO:0000256" key="2">
    <source>
        <dbReference type="SAM" id="SignalP"/>
    </source>
</evidence>
<organism evidence="3 4">
    <name type="scientific">Eumeta variegata</name>
    <name type="common">Bagworm moth</name>
    <name type="synonym">Eumeta japonica</name>
    <dbReference type="NCBI Taxonomy" id="151549"/>
    <lineage>
        <taxon>Eukaryota</taxon>
        <taxon>Metazoa</taxon>
        <taxon>Ecdysozoa</taxon>
        <taxon>Arthropoda</taxon>
        <taxon>Hexapoda</taxon>
        <taxon>Insecta</taxon>
        <taxon>Pterygota</taxon>
        <taxon>Neoptera</taxon>
        <taxon>Endopterygota</taxon>
        <taxon>Lepidoptera</taxon>
        <taxon>Glossata</taxon>
        <taxon>Ditrysia</taxon>
        <taxon>Tineoidea</taxon>
        <taxon>Psychidae</taxon>
        <taxon>Oiketicinae</taxon>
        <taxon>Eumeta</taxon>
    </lineage>
</organism>
<accession>A0A4C1VT26</accession>
<evidence type="ECO:0000313" key="3">
    <source>
        <dbReference type="EMBL" id="GBP41853.1"/>
    </source>
</evidence>
<feature type="compositionally biased region" description="Polar residues" evidence="1">
    <location>
        <begin position="301"/>
        <end position="312"/>
    </location>
</feature>
<dbReference type="AlphaFoldDB" id="A0A4C1VT26"/>
<keyword evidence="2" id="KW-0732">Signal</keyword>
<feature type="signal peptide" evidence="2">
    <location>
        <begin position="1"/>
        <end position="32"/>
    </location>
</feature>
<dbReference type="Proteomes" id="UP000299102">
    <property type="component" value="Unassembled WGS sequence"/>
</dbReference>
<feature type="region of interest" description="Disordered" evidence="1">
    <location>
        <begin position="157"/>
        <end position="179"/>
    </location>
</feature>
<name>A0A4C1VT26_EUMVA</name>
<keyword evidence="4" id="KW-1185">Reference proteome</keyword>
<dbReference type="EMBL" id="BGZK01000407">
    <property type="protein sequence ID" value="GBP41853.1"/>
    <property type="molecule type" value="Genomic_DNA"/>
</dbReference>